<reference evidence="2" key="1">
    <citation type="submission" date="2020-02" db="EMBL/GenBank/DDBJ databases">
        <authorList>
            <person name="Meier V. D."/>
        </authorList>
    </citation>
    <scope>NUCLEOTIDE SEQUENCE</scope>
    <source>
        <strain evidence="2">AVDCRST_MAG67</strain>
    </source>
</reference>
<dbReference type="EMBL" id="CADCVQ010000147">
    <property type="protein sequence ID" value="CAA9522195.1"/>
    <property type="molecule type" value="Genomic_DNA"/>
</dbReference>
<protein>
    <submittedName>
        <fullName evidence="2">Uncharacterized protein</fullName>
    </submittedName>
</protein>
<sequence>MDSFALSERWNGWSRLDTMVAAARAAVTTGPLDPLVCEVTIEGDEQTVTLDGLDALEALLGAGEDPLSLDIYVAHAVEDEASLMLVYNGRWLQINGSGSDWTRARQAYDAAYVELALVYGITTFKLPELPADTVAQTRRRIGVKDQDPGREPGPPGAARR</sequence>
<gene>
    <name evidence="2" type="ORF">AVDCRST_MAG67-3451</name>
</gene>
<organism evidence="2">
    <name type="scientific">uncultured Solirubrobacteraceae bacterium</name>
    <dbReference type="NCBI Taxonomy" id="1162706"/>
    <lineage>
        <taxon>Bacteria</taxon>
        <taxon>Bacillati</taxon>
        <taxon>Actinomycetota</taxon>
        <taxon>Thermoleophilia</taxon>
        <taxon>Solirubrobacterales</taxon>
        <taxon>Solirubrobacteraceae</taxon>
        <taxon>environmental samples</taxon>
    </lineage>
</organism>
<proteinExistence type="predicted"/>
<evidence type="ECO:0000256" key="1">
    <source>
        <dbReference type="SAM" id="MobiDB-lite"/>
    </source>
</evidence>
<accession>A0A6J4THI7</accession>
<dbReference type="AlphaFoldDB" id="A0A6J4THI7"/>
<evidence type="ECO:0000313" key="2">
    <source>
        <dbReference type="EMBL" id="CAA9522195.1"/>
    </source>
</evidence>
<feature type="compositionally biased region" description="Pro residues" evidence="1">
    <location>
        <begin position="151"/>
        <end position="160"/>
    </location>
</feature>
<name>A0A6J4THI7_9ACTN</name>
<feature type="region of interest" description="Disordered" evidence="1">
    <location>
        <begin position="140"/>
        <end position="160"/>
    </location>
</feature>